<evidence type="ECO:0000313" key="2">
    <source>
        <dbReference type="Proteomes" id="UP000051952"/>
    </source>
</evidence>
<name>A0A0S4II62_BODSA</name>
<dbReference type="OrthoDB" id="276381at2759"/>
<gene>
    <name evidence="1" type="ORF">BSAL_52595</name>
</gene>
<evidence type="ECO:0000313" key="1">
    <source>
        <dbReference type="EMBL" id="CUE70781.1"/>
    </source>
</evidence>
<dbReference type="Proteomes" id="UP000051952">
    <property type="component" value="Unassembled WGS sequence"/>
</dbReference>
<organism evidence="1 2">
    <name type="scientific">Bodo saltans</name>
    <name type="common">Flagellated protozoan</name>
    <dbReference type="NCBI Taxonomy" id="75058"/>
    <lineage>
        <taxon>Eukaryota</taxon>
        <taxon>Discoba</taxon>
        <taxon>Euglenozoa</taxon>
        <taxon>Kinetoplastea</taxon>
        <taxon>Metakinetoplastina</taxon>
        <taxon>Eubodonida</taxon>
        <taxon>Bodonidae</taxon>
        <taxon>Bodo</taxon>
    </lineage>
</organism>
<accession>A0A0S4II62</accession>
<dbReference type="OMA" id="CTDEHCK"/>
<dbReference type="EMBL" id="CYKH01000089">
    <property type="protein sequence ID" value="CUE70781.1"/>
    <property type="molecule type" value="Genomic_DNA"/>
</dbReference>
<keyword evidence="2" id="KW-1185">Reference proteome</keyword>
<sequence>MPRPERSVPRPRGPMPVAGDLLPVLDMGLDFRSYQNYVDDNNQPALGNVINFPADKVPDTFEPTVGLLVTVLHFHCQSATSESAKTWLSTYEAVQKLFIENQDNKAESRKFAEDARKAIASSYASGAALPDDKLCEKLLIFLDHQSGIKGMQAPSQRRIPRDPKGTFCNLHLSDHRCNQEFACNQLHLHQAGPVKHRCDFHLKMIDVLLKEGLRQEEIVHRLKDSLLYARFGNRVTVRFGNNASVPFFKTAFTVGRLHHALRLEQRSCLGRNCQDGQKCVGIHVQDERNLQLTKQMDLPAPTDLALELESEASQLYATHEAKGVVEPIRATSPTSEQWRNTVRDYVRQAGIHEVQADEALLRSLEGVKVSTPNMNASGSTDTFTPLLHEVDMKRFDS</sequence>
<dbReference type="VEuPathDB" id="TriTrypDB:BSAL_52595"/>
<dbReference type="AlphaFoldDB" id="A0A0S4II62"/>
<reference evidence="2" key="1">
    <citation type="submission" date="2015-09" db="EMBL/GenBank/DDBJ databases">
        <authorList>
            <consortium name="Pathogen Informatics"/>
        </authorList>
    </citation>
    <scope>NUCLEOTIDE SEQUENCE [LARGE SCALE GENOMIC DNA]</scope>
    <source>
        <strain evidence="2">Lake Konstanz</strain>
    </source>
</reference>
<proteinExistence type="predicted"/>
<protein>
    <submittedName>
        <fullName evidence="1">Uncharacterized protein</fullName>
    </submittedName>
</protein>